<feature type="compositionally biased region" description="Low complexity" evidence="2">
    <location>
        <begin position="132"/>
        <end position="141"/>
    </location>
</feature>
<organism evidence="5 6">
    <name type="scientific">Sorangium cellulosum (strain So ce56)</name>
    <name type="common">Polyangium cellulosum (strain So ce56)</name>
    <dbReference type="NCBI Taxonomy" id="448385"/>
    <lineage>
        <taxon>Bacteria</taxon>
        <taxon>Pseudomonadati</taxon>
        <taxon>Myxococcota</taxon>
        <taxon>Polyangia</taxon>
        <taxon>Polyangiales</taxon>
        <taxon>Polyangiaceae</taxon>
        <taxon>Sorangium</taxon>
    </lineage>
</organism>
<protein>
    <submittedName>
        <fullName evidence="5">Sorangium cellulosum 'So ce 56' complete genome</fullName>
    </submittedName>
</protein>
<comment type="similarity">
    <text evidence="1">Belongs to the peptidase M16 family.</text>
</comment>
<gene>
    <name evidence="5" type="ordered locus">sce8460</name>
</gene>
<feature type="compositionally biased region" description="Low complexity" evidence="2">
    <location>
        <begin position="569"/>
        <end position="621"/>
    </location>
</feature>
<feature type="region of interest" description="Disordered" evidence="2">
    <location>
        <begin position="551"/>
        <end position="691"/>
    </location>
</feature>
<feature type="compositionally biased region" description="Low complexity" evidence="2">
    <location>
        <begin position="629"/>
        <end position="664"/>
    </location>
</feature>
<dbReference type="BioCyc" id="SCEL448385:SCE_RS43335-MONOMER"/>
<dbReference type="KEGG" id="scl:sce8460"/>
<keyword evidence="6" id="KW-1185">Reference proteome</keyword>
<dbReference type="Pfam" id="PF05193">
    <property type="entry name" value="Peptidase_M16_C"/>
    <property type="match status" value="1"/>
</dbReference>
<feature type="region of interest" description="Disordered" evidence="2">
    <location>
        <begin position="100"/>
        <end position="141"/>
    </location>
</feature>
<dbReference type="InterPro" id="IPR011249">
    <property type="entry name" value="Metalloenz_LuxS/M16"/>
</dbReference>
<dbReference type="STRING" id="448385.sce8460"/>
<dbReference type="InterPro" id="IPR050361">
    <property type="entry name" value="MPP/UQCRC_Complex"/>
</dbReference>
<dbReference type="Pfam" id="PF00675">
    <property type="entry name" value="Peptidase_M16"/>
    <property type="match status" value="1"/>
</dbReference>
<dbReference type="SUPFAM" id="SSF63411">
    <property type="entry name" value="LuxS/MPP-like metallohydrolase"/>
    <property type="match status" value="2"/>
</dbReference>
<feature type="domain" description="Peptidase M16 N-terminal" evidence="3">
    <location>
        <begin position="166"/>
        <end position="284"/>
    </location>
</feature>
<evidence type="ECO:0000313" key="6">
    <source>
        <dbReference type="Proteomes" id="UP000002139"/>
    </source>
</evidence>
<dbReference type="Gene3D" id="3.30.830.10">
    <property type="entry name" value="Metalloenzyme, LuxS/M16 peptidase-like"/>
    <property type="match status" value="2"/>
</dbReference>
<reference evidence="5 6" key="1">
    <citation type="journal article" date="2007" name="Nat. Biotechnol.">
        <title>Complete genome sequence of the myxobacterium Sorangium cellulosum.</title>
        <authorList>
            <person name="Schneiker S."/>
            <person name="Perlova O."/>
            <person name="Kaiser O."/>
            <person name="Gerth K."/>
            <person name="Alici A."/>
            <person name="Altmeyer M.O."/>
            <person name="Bartels D."/>
            <person name="Bekel T."/>
            <person name="Beyer S."/>
            <person name="Bode E."/>
            <person name="Bode H.B."/>
            <person name="Bolten C.J."/>
            <person name="Choudhuri J.V."/>
            <person name="Doss S."/>
            <person name="Elnakady Y.A."/>
            <person name="Frank B."/>
            <person name="Gaigalat L."/>
            <person name="Goesmann A."/>
            <person name="Groeger C."/>
            <person name="Gross F."/>
            <person name="Jelsbak L."/>
            <person name="Jelsbak L."/>
            <person name="Kalinowski J."/>
            <person name="Kegler C."/>
            <person name="Knauber T."/>
            <person name="Konietzny S."/>
            <person name="Kopp M."/>
            <person name="Krause L."/>
            <person name="Krug D."/>
            <person name="Linke B."/>
            <person name="Mahmud T."/>
            <person name="Martinez-Arias R."/>
            <person name="McHardy A.C."/>
            <person name="Merai M."/>
            <person name="Meyer F."/>
            <person name="Mormann S."/>
            <person name="Munoz-Dorado J."/>
            <person name="Perez J."/>
            <person name="Pradella S."/>
            <person name="Rachid S."/>
            <person name="Raddatz G."/>
            <person name="Rosenau F."/>
            <person name="Rueckert C."/>
            <person name="Sasse F."/>
            <person name="Scharfe M."/>
            <person name="Schuster S.C."/>
            <person name="Suen G."/>
            <person name="Treuner-Lange A."/>
            <person name="Velicer G.J."/>
            <person name="Vorholter F.-J."/>
            <person name="Weissman K.J."/>
            <person name="Welch R.D."/>
            <person name="Wenzel S.C."/>
            <person name="Whitworth D.E."/>
            <person name="Wilhelm S."/>
            <person name="Wittmann C."/>
            <person name="Bloecker H."/>
            <person name="Puehler A."/>
            <person name="Mueller R."/>
        </authorList>
    </citation>
    <scope>NUCLEOTIDE SEQUENCE [LARGE SCALE GENOMIC DNA]</scope>
    <source>
        <strain evidence="6">So ce56</strain>
    </source>
</reference>
<dbReference type="GO" id="GO:0046872">
    <property type="term" value="F:metal ion binding"/>
    <property type="evidence" value="ECO:0007669"/>
    <property type="project" value="InterPro"/>
</dbReference>
<feature type="compositionally biased region" description="Low complexity" evidence="2">
    <location>
        <begin position="100"/>
        <end position="111"/>
    </location>
</feature>
<dbReference type="PANTHER" id="PTHR11851:SF49">
    <property type="entry name" value="MITOCHONDRIAL-PROCESSING PEPTIDASE SUBUNIT ALPHA"/>
    <property type="match status" value="1"/>
</dbReference>
<evidence type="ECO:0000256" key="1">
    <source>
        <dbReference type="ARBA" id="ARBA00007261"/>
    </source>
</evidence>
<evidence type="ECO:0000313" key="5">
    <source>
        <dbReference type="EMBL" id="CAN98630.1"/>
    </source>
</evidence>
<name>A9FUG6_SORC5</name>
<dbReference type="InterPro" id="IPR011765">
    <property type="entry name" value="Pept_M16_N"/>
</dbReference>
<evidence type="ECO:0000259" key="4">
    <source>
        <dbReference type="Pfam" id="PF05193"/>
    </source>
</evidence>
<dbReference type="HOGENOM" id="CLU_457010_0_0_7"/>
<sequence>MIKFSTSGIGGSLWAWGGAGRRAARARDVVSWGREPTRVGRQGEARSLRLLDARARAATCYRPAVSTIVSRTLPRRALTAALAALGLLCAGAPHLAAAAPPSGKAAGLPASKAAGVPSGKAARGGGAPIGKAAHTAGAPRSAAAPAEAPLDLALPVERVTLKNGMRVVLSPDESSPTVAVAVTYDAGSRDEPSGRSGVARLVMDSMARSSRSLPAGEPQRLVAGRGGELHAEADVDRTTFTAALPANELALALWIEADRMRAPAPSAEGFEAQRRGALERRGAVLGAAHGQGAIRLRELVFQGYWPHEHPALGAADDLAGAELSWARDFHAAHYGPNRAVLAIAGGFDAGAAMALVHEYFDGIPAVSAAPFKDVPFPEQTSQRTGVVRDSAARAPSILYGWAVPPSEHPDHHALAVAASLLGRGESSRLEALLVGNKAVARSVRVAIDGHRGPDLFSIDVRLAEDARVGDVEKLIEGEIRALATAGPSQAELTRARRLLQSAFVAGLADASARARALGEHELLFGDAAHLNGELARYFAVTREDVQRVARDHLGPTRRTIVETYPPGLPGASSPPRASAGAPRPKGGARAAAPEQDAEVAAPGKGAEKAAPGKGAGKAAPNKRADKAGPGKAAPGKGADKAAPGKAAPGKAAPGKGAGKAAPGERPAKAHGGASRPAPDPAPTKPAKPTKK</sequence>
<dbReference type="eggNOG" id="COG0612">
    <property type="taxonomic scope" value="Bacteria"/>
</dbReference>
<evidence type="ECO:0000259" key="3">
    <source>
        <dbReference type="Pfam" id="PF00675"/>
    </source>
</evidence>
<dbReference type="AlphaFoldDB" id="A9FUG6"/>
<dbReference type="EMBL" id="AM746676">
    <property type="protein sequence ID" value="CAN98630.1"/>
    <property type="molecule type" value="Genomic_DNA"/>
</dbReference>
<accession>A9FUG6</accession>
<dbReference type="InterPro" id="IPR007863">
    <property type="entry name" value="Peptidase_M16_C"/>
</dbReference>
<dbReference type="Proteomes" id="UP000002139">
    <property type="component" value="Chromosome"/>
</dbReference>
<feature type="domain" description="Peptidase M16 C-terminal" evidence="4">
    <location>
        <begin position="327"/>
        <end position="499"/>
    </location>
</feature>
<dbReference type="PANTHER" id="PTHR11851">
    <property type="entry name" value="METALLOPROTEASE"/>
    <property type="match status" value="1"/>
</dbReference>
<proteinExistence type="inferred from homology"/>
<evidence type="ECO:0000256" key="2">
    <source>
        <dbReference type="SAM" id="MobiDB-lite"/>
    </source>
</evidence>